<dbReference type="GO" id="GO:0070682">
    <property type="term" value="P:proteasome regulatory particle assembly"/>
    <property type="evidence" value="ECO:0007669"/>
    <property type="project" value="InterPro"/>
</dbReference>
<evidence type="ECO:0000256" key="4">
    <source>
        <dbReference type="SAM" id="MobiDB-lite"/>
    </source>
</evidence>
<dbReference type="SUPFAM" id="SSF48403">
    <property type="entry name" value="Ankyrin repeat"/>
    <property type="match status" value="1"/>
</dbReference>
<accession>A0A0W8DIU4</accession>
<keyword evidence="3" id="KW-0175">Coiled coil</keyword>
<dbReference type="GO" id="GO:0005737">
    <property type="term" value="C:cytoplasm"/>
    <property type="evidence" value="ECO:0007669"/>
    <property type="project" value="TreeGrafter"/>
</dbReference>
<dbReference type="PANTHER" id="PTHR12651:SF1">
    <property type="entry name" value="26S PROTEASOME NON-ATPASE REGULATORY SUBUNIT 9"/>
    <property type="match status" value="1"/>
</dbReference>
<protein>
    <submittedName>
        <fullName evidence="6">Uncharacterized protein</fullName>
    </submittedName>
</protein>
<dbReference type="InterPro" id="IPR036034">
    <property type="entry name" value="PDZ_sf"/>
</dbReference>
<sequence length="1299" mass="144021">MALTLRLAILVLSALFSSSKSTEIDVNGIAIGNFQAASGSLDDVEVLIQEEAQVVNTLIELDKQLDEALNQLSSTSGALEVDVVVGRLGGSTSGSKFWVANEIIVEIPDSRLSEEKKDEIKAEIESAVAGTLDAMIIDEVVTPPKVEREGGEAFNDKIERFFEEEAEAEKELDEMKQGLDKALKKAIQAAWYAQSEEKPALRGAATTTHTGFEHPMFVPHHWQRYNDQLWTMKLSTLASMSCLTLLLIVGVWTGVRRSRRHVLDDSHFRWAEAVEYMDAFHYDHRRVFPLSVDVAPSTSANRSQPPPPKSPVHRPPTGHGSLDLARPPTGGSVGYQGFDRLMMMRQVNAAAPQQVFSGGDEASAAVNHRQRMAAEQQRRMELTLMAKEDYTGTPEGQERLQRQEERSRMREEELLVIRLVEAEKEAARKLQREKELEEEKRIKEQYLAKIRAQREQQEKEAKEKEEKRKAEMERKMKALKEAADAKARAEFAEKQHAIEEEARIAREKHQIELETVQMQVEDVLGHAMQQEVIAERERQRQIAAEQEEWRLFQEREQEKQREATQLRRAAMAQQYEQDKQRRIQIHKLQKERAAQIAERMEMQNRQVITEETKADEVKSIDQDSDDNVPVTRPIDQNELKDESSAVKDESSAVSSEIEGNNGEVREESGADVAELSATSQSEKRDITVNESEKSEGGSKELISGEAKDGATLIEQEAHRSGARGDSDESNTVVQVAESTLQSDQENEDSNVETAAQDSDAANTEKLDEPVAEEQVNSTGTVEKKVDARLIWTISRSQEEGFAPFAQVLSVTDSSPAMQATLKSGDLLVEFGGIVSTTPKCLMAMAECVQKNVNTPIPVVLLRSVETQEEQFEELRVSLCPRKWEGKGLLGCQLSPFKWPEKQEPAELLKSEEKISTESTADSSTNEGASALVVYDIVPASTADQAGLLNGDILAGCEGLEISVSVDNLNDVVGFIQAKRAACLPMSIDINRWIEEDQCYRSLRIELPTSDGPLGFALTSFAEYYNYYSSTAAAVSACEECYYTALTTALHAAALSGHVSCLEALLNSLQNGDGGGYSASDYLDWRDEDGRTPLFYACYAGQLECVKYLLKSVVNAGVDLYGDTVLHAATTSGNTSGIALLIESGCAKVDDKNHTRLTCAHIAPNVETLTFLGEQCEADLLATDTEERMPLAYACLRNDVESIHYLCKKHPDFVDYADVRGNTPLHVAAWLGLQEAVEVLITYLPSIALYITNEDGQNAAELARSNGKEEVAAFLDSVMAAAETRTNRNLEVWTAVLKGL</sequence>
<feature type="compositionally biased region" description="Basic and acidic residues" evidence="4">
    <location>
        <begin position="681"/>
        <end position="698"/>
    </location>
</feature>
<dbReference type="SMART" id="SM00248">
    <property type="entry name" value="ANK"/>
    <property type="match status" value="5"/>
</dbReference>
<dbReference type="GO" id="GO:0005634">
    <property type="term" value="C:nucleus"/>
    <property type="evidence" value="ECO:0007669"/>
    <property type="project" value="TreeGrafter"/>
</dbReference>
<evidence type="ECO:0000313" key="7">
    <source>
        <dbReference type="Proteomes" id="UP000054636"/>
    </source>
</evidence>
<name>A0A0W8DIU4_PHYNI</name>
<dbReference type="Gene3D" id="2.30.42.10">
    <property type="match status" value="2"/>
</dbReference>
<feature type="compositionally biased region" description="Polar residues" evidence="4">
    <location>
        <begin position="751"/>
        <end position="761"/>
    </location>
</feature>
<feature type="compositionally biased region" description="Pro residues" evidence="4">
    <location>
        <begin position="304"/>
        <end position="314"/>
    </location>
</feature>
<keyword evidence="1" id="KW-0143">Chaperone</keyword>
<dbReference type="PROSITE" id="PS50088">
    <property type="entry name" value="ANK_REPEAT"/>
    <property type="match status" value="3"/>
</dbReference>
<evidence type="ECO:0000313" key="6">
    <source>
        <dbReference type="EMBL" id="KUF96200.1"/>
    </source>
</evidence>
<feature type="region of interest" description="Disordered" evidence="4">
    <location>
        <begin position="604"/>
        <end position="779"/>
    </location>
</feature>
<dbReference type="Proteomes" id="UP000054636">
    <property type="component" value="Unassembled WGS sequence"/>
</dbReference>
<evidence type="ECO:0000256" key="2">
    <source>
        <dbReference type="PROSITE-ProRule" id="PRU00023"/>
    </source>
</evidence>
<comment type="caution">
    <text evidence="6">The sequence shown here is derived from an EMBL/GenBank/DDBJ whole genome shotgun (WGS) entry which is preliminary data.</text>
</comment>
<feature type="region of interest" description="Disordered" evidence="4">
    <location>
        <begin position="453"/>
        <end position="472"/>
    </location>
</feature>
<feature type="coiled-coil region" evidence="3">
    <location>
        <begin position="158"/>
        <end position="185"/>
    </location>
</feature>
<dbReference type="InterPro" id="IPR002110">
    <property type="entry name" value="Ankyrin_rpt"/>
</dbReference>
<feature type="compositionally biased region" description="Basic and acidic residues" evidence="4">
    <location>
        <begin position="635"/>
        <end position="650"/>
    </location>
</feature>
<feature type="compositionally biased region" description="Polar residues" evidence="4">
    <location>
        <begin position="729"/>
        <end position="743"/>
    </location>
</feature>
<evidence type="ECO:0000256" key="1">
    <source>
        <dbReference type="ARBA" id="ARBA00023186"/>
    </source>
</evidence>
<reference evidence="6 7" key="1">
    <citation type="submission" date="2015-11" db="EMBL/GenBank/DDBJ databases">
        <title>Genomes and virulence difference between two physiological races of Phytophthora nicotianae.</title>
        <authorList>
            <person name="Liu H."/>
            <person name="Ma X."/>
            <person name="Yu H."/>
            <person name="Fang D."/>
            <person name="Li Y."/>
            <person name="Wang X."/>
            <person name="Wang W."/>
            <person name="Dong Y."/>
            <person name="Xiao B."/>
        </authorList>
    </citation>
    <scope>NUCLEOTIDE SEQUENCE [LARGE SCALE GENOMIC DNA]</scope>
    <source>
        <strain evidence="7">race 1</strain>
    </source>
</reference>
<feature type="repeat" description="ANK" evidence="2">
    <location>
        <begin position="1219"/>
        <end position="1240"/>
    </location>
</feature>
<dbReference type="PROSITE" id="PS50297">
    <property type="entry name" value="ANK_REP_REGION"/>
    <property type="match status" value="3"/>
</dbReference>
<dbReference type="PANTHER" id="PTHR12651">
    <property type="entry name" value="26S PROTEASOME NON-ATPASE REGULATORY SUBUNIT 9"/>
    <property type="match status" value="1"/>
</dbReference>
<keyword evidence="5" id="KW-0732">Signal</keyword>
<organism evidence="6 7">
    <name type="scientific">Phytophthora nicotianae</name>
    <name type="common">Potato buckeye rot agent</name>
    <name type="synonym">Phytophthora parasitica</name>
    <dbReference type="NCBI Taxonomy" id="4792"/>
    <lineage>
        <taxon>Eukaryota</taxon>
        <taxon>Sar</taxon>
        <taxon>Stramenopiles</taxon>
        <taxon>Oomycota</taxon>
        <taxon>Peronosporomycetes</taxon>
        <taxon>Peronosporales</taxon>
        <taxon>Peronosporaceae</taxon>
        <taxon>Phytophthora</taxon>
    </lineage>
</organism>
<dbReference type="InterPro" id="IPR035269">
    <property type="entry name" value="PSMD9"/>
</dbReference>
<proteinExistence type="predicted"/>
<dbReference type="Pfam" id="PF12796">
    <property type="entry name" value="Ank_2"/>
    <property type="match status" value="2"/>
</dbReference>
<feature type="signal peptide" evidence="5">
    <location>
        <begin position="1"/>
        <end position="21"/>
    </location>
</feature>
<feature type="repeat" description="ANK" evidence="2">
    <location>
        <begin position="1120"/>
        <end position="1144"/>
    </location>
</feature>
<feature type="compositionally biased region" description="Basic and acidic residues" evidence="4">
    <location>
        <begin position="715"/>
        <end position="726"/>
    </location>
</feature>
<dbReference type="EMBL" id="LNFP01000177">
    <property type="protein sequence ID" value="KUF96200.1"/>
    <property type="molecule type" value="Genomic_DNA"/>
</dbReference>
<dbReference type="InterPro" id="IPR036770">
    <property type="entry name" value="Ankyrin_rpt-contain_sf"/>
</dbReference>
<dbReference type="FunFam" id="2.30.42.10:FF:000107">
    <property type="entry name" value="26S proteasome non-ATPase regulatory subunit 9"/>
    <property type="match status" value="1"/>
</dbReference>
<dbReference type="SUPFAM" id="SSF50156">
    <property type="entry name" value="PDZ domain-like"/>
    <property type="match status" value="2"/>
</dbReference>
<feature type="repeat" description="ANK" evidence="2">
    <location>
        <begin position="1088"/>
        <end position="1110"/>
    </location>
</feature>
<dbReference type="Gene3D" id="1.25.40.20">
    <property type="entry name" value="Ankyrin repeat-containing domain"/>
    <property type="match status" value="2"/>
</dbReference>
<dbReference type="FunFam" id="1.25.40.20:FF:001061">
    <property type="entry name" value="Double zinc ribbon and ankyrin repeat domains 1"/>
    <property type="match status" value="1"/>
</dbReference>
<evidence type="ECO:0000256" key="5">
    <source>
        <dbReference type="SAM" id="SignalP"/>
    </source>
</evidence>
<evidence type="ECO:0000256" key="3">
    <source>
        <dbReference type="SAM" id="Coils"/>
    </source>
</evidence>
<gene>
    <name evidence="6" type="ORF">AM588_10008553</name>
</gene>
<feature type="compositionally biased region" description="Basic and acidic residues" evidence="4">
    <location>
        <begin position="604"/>
        <end position="621"/>
    </location>
</feature>
<feature type="region of interest" description="Disordered" evidence="4">
    <location>
        <begin position="296"/>
        <end position="330"/>
    </location>
</feature>
<feature type="chain" id="PRO_5006941697" evidence="5">
    <location>
        <begin position="22"/>
        <end position="1299"/>
    </location>
</feature>
<keyword evidence="2" id="KW-0040">ANK repeat</keyword>